<evidence type="ECO:0000313" key="3">
    <source>
        <dbReference type="EMBL" id="KAH0925353.1"/>
    </source>
</evidence>
<evidence type="ECO:0000256" key="2">
    <source>
        <dbReference type="SAM" id="MobiDB-lite"/>
    </source>
</evidence>
<keyword evidence="4" id="KW-1185">Reference proteome</keyword>
<sequence length="1389" mass="155406">METSLQLADEVLLRITITGFNIQSSSHDSQECNRDSLLLGFDHSWRIPVNTIHLKMNQRLPLQEWEGPSRWTEYLGPEMASSVSSRSSKHTTSDGHVQSSAASTKALNIQWVVQMIEVAEGLMAKMYRLNQILEYPDPVGHVFSEAFWKAGVFPNHPRICTLLSKKFPENFTKSQLERIDKFSLDSLQDGAELHLQSLEPWIQLLLDLMAFREQALRLILDLSSTVITLLPHQNSLILHAFMDLFCAFVRVNLFAEKIPRKMLLQVYNLLHSLSRNDRDCDFYHRLVQFIDSYDPPLKGLQEDLNFVSPRIGEVLEAVGPSIFLSADTRKLRNEGFLSPYHPRFPDILTNSAHPMRAQDLANVTSYREWVLLGYLVCPDELLRVTSIDIALVVLKENLVVTLFRDEYIMLHEDYQLYVLPRVLESKKMAKSGRTKQKEADLEYSVAKQVEKMISEVHDQALQLCDTIHRERRILLKQEIGRMVLFFTDQPSLLAPNIQMVFSALALAQSEVLWYFQHAGIASSRSKAARVIPVDIDPNDPTIGFLLDGMDRLCCLVRKYIAAARGYALSYLSSSAGRIRYLMGTPGIVALDLDPTLKGLFQRIVQHLETIPKTQGENVSAITCDLSEFRKDWLSILMIVTSSRSSINIRHLEKATVSTGKEGLLSEGNAAYNWSRCVDEIESQLSKHGSLKKLYFYHQHLTTVTKFGRDAVLYVESLIESIMGGLEGLINILDSEGGFGALESQLLPEQAAAYLNNASRISAPSMKSPRVVGGGGFTLPGHESYPENNKSIKMLEAAIQRLTNLCSILNDMEPICVINHVFVLREYMRECILANFKRRFVTALQTDNDLQRPSVLESLIRRHMSIVHLAEQHVSMDLTQGIREILLTEAFSGPVSSLHLFEKPAEQQNTGSAVEVVCNWYMDNIIKDVSGAGILFAPRHKYFKSARPVGGYFAESVTDLKELQAFVRIFGGYGVDRLDRMMKVHTAALVNCIETSLRSNRELIEAAAASMHSGDRGERDASIRQIVDLDTVIGFCIEAGEALAFDELLAEASGAVLEDNAALIHSMISGIVEHIPEEVPEKKEIRRIRGVANGNGVSVDHDSEWVRLILEEVGGANDNSWSLLPYFFASFMSSNAWNTTGFNIETGGFSNNIHCLARCISAVIAGSEYVRLQREYQQQHQSLSNGHQSSENLDSEFQPRVTAEASIKSSMLLFVKFAASIVLDSWNEANRSHLVAKLIFLDQLCESSPFLPRSSLESHVPYTILRSIYTQYYSNTPSTPLATASPHHSPSVSLIHASPSMKNATTPRGSGYFKGSSSSVYSQEHYNEPETGTSRNNENKSKQRGSSRRSGPLDYSTSHKGGSGSNSTGPSPLPRFAVSRSGPISYKQHN</sequence>
<dbReference type="EMBL" id="JAGKQM010000005">
    <property type="protein sequence ID" value="KAH0925353.1"/>
    <property type="molecule type" value="Genomic_DNA"/>
</dbReference>
<evidence type="ECO:0000256" key="1">
    <source>
        <dbReference type="ARBA" id="ARBA00037947"/>
    </source>
</evidence>
<feature type="compositionally biased region" description="Polar residues" evidence="2">
    <location>
        <begin position="1314"/>
        <end position="1335"/>
    </location>
</feature>
<protein>
    <recommendedName>
        <fullName evidence="5">Protein NAP1</fullName>
    </recommendedName>
</protein>
<comment type="similarity">
    <text evidence="1">Belongs to the HEM-1/HEM-2 family.</text>
</comment>
<evidence type="ECO:0008006" key="5">
    <source>
        <dbReference type="Google" id="ProtNLM"/>
    </source>
</evidence>
<organism evidence="3 4">
    <name type="scientific">Brassica napus</name>
    <name type="common">Rape</name>
    <dbReference type="NCBI Taxonomy" id="3708"/>
    <lineage>
        <taxon>Eukaryota</taxon>
        <taxon>Viridiplantae</taxon>
        <taxon>Streptophyta</taxon>
        <taxon>Embryophyta</taxon>
        <taxon>Tracheophyta</taxon>
        <taxon>Spermatophyta</taxon>
        <taxon>Magnoliopsida</taxon>
        <taxon>eudicotyledons</taxon>
        <taxon>Gunneridae</taxon>
        <taxon>Pentapetalae</taxon>
        <taxon>rosids</taxon>
        <taxon>malvids</taxon>
        <taxon>Brassicales</taxon>
        <taxon>Brassicaceae</taxon>
        <taxon>Brassiceae</taxon>
        <taxon>Brassica</taxon>
    </lineage>
</organism>
<dbReference type="Proteomes" id="UP000824890">
    <property type="component" value="Unassembled WGS sequence"/>
</dbReference>
<dbReference type="InterPro" id="IPR019137">
    <property type="entry name" value="Nck-associated_protein-1"/>
</dbReference>
<proteinExistence type="inferred from homology"/>
<name>A0ABQ8D802_BRANA</name>
<reference evidence="3 4" key="1">
    <citation type="submission" date="2021-05" db="EMBL/GenBank/DDBJ databases">
        <title>Genome Assembly of Synthetic Allotetraploid Brassica napus Reveals Homoeologous Exchanges between Subgenomes.</title>
        <authorList>
            <person name="Davis J.T."/>
        </authorList>
    </citation>
    <scope>NUCLEOTIDE SEQUENCE [LARGE SCALE GENOMIC DNA]</scope>
    <source>
        <strain evidence="4">cv. Da-Ae</strain>
        <tissue evidence="3">Seedling</tissue>
    </source>
</reference>
<comment type="caution">
    <text evidence="3">The sequence shown here is derived from an EMBL/GenBank/DDBJ whole genome shotgun (WGS) entry which is preliminary data.</text>
</comment>
<dbReference type="PANTHER" id="PTHR12093:SF10">
    <property type="entry name" value="MEMBRANE-ASSOCIATED PROTEIN HEM"/>
    <property type="match status" value="1"/>
</dbReference>
<dbReference type="PANTHER" id="PTHR12093">
    <property type="entry name" value="NCK-ASSOCIATED PROTEIN 1"/>
    <property type="match status" value="1"/>
</dbReference>
<feature type="compositionally biased region" description="Polar residues" evidence="2">
    <location>
        <begin position="1279"/>
        <end position="1291"/>
    </location>
</feature>
<gene>
    <name evidence="3" type="ORF">HID58_017609</name>
</gene>
<dbReference type="Pfam" id="PF09735">
    <property type="entry name" value="Nckap1"/>
    <property type="match status" value="2"/>
</dbReference>
<accession>A0ABQ8D802</accession>
<feature type="region of interest" description="Disordered" evidence="2">
    <location>
        <begin position="1279"/>
        <end position="1389"/>
    </location>
</feature>
<evidence type="ECO:0000313" key="4">
    <source>
        <dbReference type="Proteomes" id="UP000824890"/>
    </source>
</evidence>